<dbReference type="Proteomes" id="UP000676194">
    <property type="component" value="Chromosome"/>
</dbReference>
<feature type="compositionally biased region" description="Polar residues" evidence="1">
    <location>
        <begin position="301"/>
        <end position="313"/>
    </location>
</feature>
<proteinExistence type="predicted"/>
<feature type="domain" description="3-keto-alpha-glucoside-1,2-lyase/3-keto-2-hydroxy-glucal hydratase" evidence="3">
    <location>
        <begin position="149"/>
        <end position="331"/>
    </location>
</feature>
<protein>
    <submittedName>
        <fullName evidence="4">DUF1080 domain-containing protein</fullName>
    </submittedName>
</protein>
<reference evidence="4" key="1">
    <citation type="submission" date="2021-05" db="EMBL/GenBank/DDBJ databases">
        <title>Complete genome sequence of the cellulolytic planctomycete Telmatocola sphagniphila SP2T and characterization of the first cellulase from planctomycetes.</title>
        <authorList>
            <person name="Rakitin A.L."/>
            <person name="Beletsky A.V."/>
            <person name="Naumoff D.G."/>
            <person name="Kulichevskaya I.S."/>
            <person name="Mardanov A.V."/>
            <person name="Ravin N.V."/>
            <person name="Dedysh S.N."/>
        </authorList>
    </citation>
    <scope>NUCLEOTIDE SEQUENCE</scope>
    <source>
        <strain evidence="4">SP2T</strain>
    </source>
</reference>
<dbReference type="InterPro" id="IPR010496">
    <property type="entry name" value="AL/BT2_dom"/>
</dbReference>
<dbReference type="GO" id="GO:0016787">
    <property type="term" value="F:hydrolase activity"/>
    <property type="evidence" value="ECO:0007669"/>
    <property type="project" value="InterPro"/>
</dbReference>
<dbReference type="Pfam" id="PF06439">
    <property type="entry name" value="3keto-disac_hyd"/>
    <property type="match status" value="1"/>
</dbReference>
<dbReference type="EMBL" id="CP074694">
    <property type="protein sequence ID" value="QVL29901.1"/>
    <property type="molecule type" value="Genomic_DNA"/>
</dbReference>
<accession>A0A8E6B2J9</accession>
<sequence>MRLAVLILTLFSSLARASDSLSPLTREEISRGWLLAFDGESTFGWKWEGSLEVKDGNLIFGGTQKTEAFSTLKLTKAKAVLVFSLEGPGIPSLTVGGKQIKLVAHKGMQRLELEINPTGDSLEPIVELNVPAGSQIVFSKIACIPMGGISLFNGKDLNGWKPFRGEKYKSVYSVRPEGWLNVKNGPGDLQTDRKFDNFVLQLECFSKGKALNSGIFFRCIADQYQNGYEMQIHNGYKENDRTKPTDFGTGAIYRRIPVRKVVSNDFEWFAMTLVAEGRHLRTFVNGYPVVDWTDDRKPNDNPRQGSKTASGHISIQGHDPTTDLNFRNLRILELPKTKE</sequence>
<organism evidence="4 5">
    <name type="scientific">Telmatocola sphagniphila</name>
    <dbReference type="NCBI Taxonomy" id="1123043"/>
    <lineage>
        <taxon>Bacteria</taxon>
        <taxon>Pseudomonadati</taxon>
        <taxon>Planctomycetota</taxon>
        <taxon>Planctomycetia</taxon>
        <taxon>Gemmatales</taxon>
        <taxon>Gemmataceae</taxon>
    </lineage>
</organism>
<dbReference type="AlphaFoldDB" id="A0A8E6B2J9"/>
<feature type="chain" id="PRO_5034968930" evidence="2">
    <location>
        <begin position="18"/>
        <end position="339"/>
    </location>
</feature>
<evidence type="ECO:0000259" key="3">
    <source>
        <dbReference type="Pfam" id="PF06439"/>
    </source>
</evidence>
<dbReference type="Gene3D" id="2.60.120.560">
    <property type="entry name" value="Exo-inulinase, domain 1"/>
    <property type="match status" value="1"/>
</dbReference>
<dbReference type="RefSeq" id="WP_213493783.1">
    <property type="nucleotide sequence ID" value="NZ_CP074694.1"/>
</dbReference>
<name>A0A8E6B2J9_9BACT</name>
<feature type="signal peptide" evidence="2">
    <location>
        <begin position="1"/>
        <end position="17"/>
    </location>
</feature>
<keyword evidence="2" id="KW-0732">Signal</keyword>
<keyword evidence="5" id="KW-1185">Reference proteome</keyword>
<evidence type="ECO:0000313" key="4">
    <source>
        <dbReference type="EMBL" id="QVL29901.1"/>
    </source>
</evidence>
<evidence type="ECO:0000256" key="2">
    <source>
        <dbReference type="SAM" id="SignalP"/>
    </source>
</evidence>
<gene>
    <name evidence="4" type="ORF">KIH39_13580</name>
</gene>
<feature type="region of interest" description="Disordered" evidence="1">
    <location>
        <begin position="293"/>
        <end position="321"/>
    </location>
</feature>
<evidence type="ECO:0000256" key="1">
    <source>
        <dbReference type="SAM" id="MobiDB-lite"/>
    </source>
</evidence>
<dbReference type="KEGG" id="tsph:KIH39_13580"/>
<evidence type="ECO:0000313" key="5">
    <source>
        <dbReference type="Proteomes" id="UP000676194"/>
    </source>
</evidence>